<dbReference type="GO" id="GO:0006355">
    <property type="term" value="P:regulation of DNA-templated transcription"/>
    <property type="evidence" value="ECO:0007669"/>
    <property type="project" value="InterPro"/>
</dbReference>
<accession>K7A8W3</accession>
<dbReference type="InterPro" id="IPR039420">
    <property type="entry name" value="WalR-like"/>
</dbReference>
<dbReference type="SMART" id="SM00448">
    <property type="entry name" value="REC"/>
    <property type="match status" value="1"/>
</dbReference>
<dbReference type="HOGENOM" id="CLU_000445_90_1_6"/>
<dbReference type="CDD" id="cd06170">
    <property type="entry name" value="LuxR_C_like"/>
    <property type="match status" value="1"/>
</dbReference>
<gene>
    <name evidence="9" type="ORF">C427_2565</name>
</gene>
<dbReference type="KEGG" id="gps:C427_2565"/>
<keyword evidence="2" id="KW-0902">Two-component regulatory system</keyword>
<name>K7A8W3_9ALTE</name>
<dbReference type="InterPro" id="IPR016032">
    <property type="entry name" value="Sig_transdc_resp-reg_C-effctor"/>
</dbReference>
<dbReference type="GO" id="GO:0000160">
    <property type="term" value="P:phosphorelay signal transduction system"/>
    <property type="evidence" value="ECO:0007669"/>
    <property type="project" value="UniProtKB-KW"/>
</dbReference>
<dbReference type="InterPro" id="IPR001789">
    <property type="entry name" value="Sig_transdc_resp-reg_receiver"/>
</dbReference>
<keyword evidence="3" id="KW-0805">Transcription regulation</keyword>
<dbReference type="Pfam" id="PF00072">
    <property type="entry name" value="Response_reg"/>
    <property type="match status" value="1"/>
</dbReference>
<evidence type="ECO:0000256" key="1">
    <source>
        <dbReference type="ARBA" id="ARBA00022553"/>
    </source>
</evidence>
<evidence type="ECO:0000256" key="2">
    <source>
        <dbReference type="ARBA" id="ARBA00023012"/>
    </source>
</evidence>
<keyword evidence="10" id="KW-1185">Reference proteome</keyword>
<dbReference type="eggNOG" id="COG2197">
    <property type="taxonomic scope" value="Bacteria"/>
</dbReference>
<reference evidence="9 10" key="1">
    <citation type="journal article" date="2013" name="Genome Announc.">
        <title>Complete Genome Sequence of Glaciecola psychrophila Strain 170T.</title>
        <authorList>
            <person name="Yin J."/>
            <person name="Chen J."/>
            <person name="Liu G."/>
            <person name="Yu Y."/>
            <person name="Song L."/>
            <person name="Wang X."/>
            <person name="Qu X."/>
        </authorList>
    </citation>
    <scope>NUCLEOTIDE SEQUENCE [LARGE SCALE GENOMIC DNA]</scope>
    <source>
        <strain evidence="9 10">170</strain>
    </source>
</reference>
<evidence type="ECO:0000256" key="4">
    <source>
        <dbReference type="ARBA" id="ARBA00023125"/>
    </source>
</evidence>
<dbReference type="InterPro" id="IPR011006">
    <property type="entry name" value="CheY-like_superfamily"/>
</dbReference>
<evidence type="ECO:0000256" key="6">
    <source>
        <dbReference type="PROSITE-ProRule" id="PRU00169"/>
    </source>
</evidence>
<evidence type="ECO:0000256" key="3">
    <source>
        <dbReference type="ARBA" id="ARBA00023015"/>
    </source>
</evidence>
<sequence length="232" mass="26028">MEQTQYTFLSLKIKETLTLIKLLLVDDHELVRTGIRRILEDVSDFEVVGEATNGEDAVKFCRNHAPDLVLMDMSMPGIGGLEATKQILRFSENTRVIVLSVHKENPIPARVMQMGAFGYLTKDSDPEEMIKAIYKVAAGQKYVSPDIAQQIALGQLNLSGSNPFDQLSERELEITLMLTKGAKVPDIAAYLNISAKTVNTYRYRMFGKLNVSTDVELTHLALRHKLIQTDQM</sequence>
<dbReference type="PROSITE" id="PS50110">
    <property type="entry name" value="RESPONSE_REGULATORY"/>
    <property type="match status" value="1"/>
</dbReference>
<organism evidence="9 10">
    <name type="scientific">Paraglaciecola psychrophila 170</name>
    <dbReference type="NCBI Taxonomy" id="1129794"/>
    <lineage>
        <taxon>Bacteria</taxon>
        <taxon>Pseudomonadati</taxon>
        <taxon>Pseudomonadota</taxon>
        <taxon>Gammaproteobacteria</taxon>
        <taxon>Alteromonadales</taxon>
        <taxon>Alteromonadaceae</taxon>
        <taxon>Paraglaciecola</taxon>
    </lineage>
</organism>
<dbReference type="PROSITE" id="PS50043">
    <property type="entry name" value="HTH_LUXR_2"/>
    <property type="match status" value="1"/>
</dbReference>
<feature type="domain" description="HTH luxR-type" evidence="7">
    <location>
        <begin position="160"/>
        <end position="225"/>
    </location>
</feature>
<dbReference type="PATRIC" id="fig|1129794.4.peg.2544"/>
<dbReference type="Proteomes" id="UP000011864">
    <property type="component" value="Chromosome"/>
</dbReference>
<dbReference type="STRING" id="1129794.C427_2565"/>
<dbReference type="PROSITE" id="PS00622">
    <property type="entry name" value="HTH_LUXR_1"/>
    <property type="match status" value="1"/>
</dbReference>
<dbReference type="SMART" id="SM00421">
    <property type="entry name" value="HTH_LUXR"/>
    <property type="match status" value="1"/>
</dbReference>
<evidence type="ECO:0000256" key="5">
    <source>
        <dbReference type="ARBA" id="ARBA00023163"/>
    </source>
</evidence>
<dbReference type="Pfam" id="PF00196">
    <property type="entry name" value="GerE"/>
    <property type="match status" value="1"/>
</dbReference>
<dbReference type="PANTHER" id="PTHR43214:SF3">
    <property type="entry name" value="RESPONSE REGULATOR UVRY"/>
    <property type="match status" value="1"/>
</dbReference>
<evidence type="ECO:0000259" key="7">
    <source>
        <dbReference type="PROSITE" id="PS50043"/>
    </source>
</evidence>
<dbReference type="Gene3D" id="3.40.50.2300">
    <property type="match status" value="1"/>
</dbReference>
<evidence type="ECO:0000313" key="10">
    <source>
        <dbReference type="Proteomes" id="UP000011864"/>
    </source>
</evidence>
<dbReference type="InterPro" id="IPR000792">
    <property type="entry name" value="Tscrpt_reg_LuxR_C"/>
</dbReference>
<dbReference type="GO" id="GO:0003677">
    <property type="term" value="F:DNA binding"/>
    <property type="evidence" value="ECO:0007669"/>
    <property type="project" value="UniProtKB-KW"/>
</dbReference>
<dbReference type="CDD" id="cd17535">
    <property type="entry name" value="REC_NarL-like"/>
    <property type="match status" value="1"/>
</dbReference>
<protein>
    <submittedName>
        <fullName evidence="9">Two component LuxR family transcriptional regulator</fullName>
    </submittedName>
</protein>
<feature type="modified residue" description="4-aspartylphosphate" evidence="6">
    <location>
        <position position="72"/>
    </location>
</feature>
<dbReference type="EMBL" id="CP003837">
    <property type="protein sequence ID" value="AGH44674.1"/>
    <property type="molecule type" value="Genomic_DNA"/>
</dbReference>
<dbReference type="PANTHER" id="PTHR43214">
    <property type="entry name" value="TWO-COMPONENT RESPONSE REGULATOR"/>
    <property type="match status" value="1"/>
</dbReference>
<proteinExistence type="predicted"/>
<keyword evidence="1 6" id="KW-0597">Phosphoprotein</keyword>
<feature type="domain" description="Response regulatory" evidence="8">
    <location>
        <begin position="21"/>
        <end position="137"/>
    </location>
</feature>
<dbReference type="NCBIfam" id="NF007018">
    <property type="entry name" value="PRK09483.1"/>
    <property type="match status" value="1"/>
</dbReference>
<keyword evidence="4" id="KW-0238">DNA-binding</keyword>
<dbReference type="InterPro" id="IPR058245">
    <property type="entry name" value="NreC/VraR/RcsB-like_REC"/>
</dbReference>
<evidence type="ECO:0000259" key="8">
    <source>
        <dbReference type="PROSITE" id="PS50110"/>
    </source>
</evidence>
<evidence type="ECO:0000313" key="9">
    <source>
        <dbReference type="EMBL" id="AGH44674.1"/>
    </source>
</evidence>
<dbReference type="AlphaFoldDB" id="K7A8W3"/>
<dbReference type="PRINTS" id="PR00038">
    <property type="entry name" value="HTHLUXR"/>
</dbReference>
<keyword evidence="5" id="KW-0804">Transcription</keyword>
<dbReference type="SUPFAM" id="SSF52172">
    <property type="entry name" value="CheY-like"/>
    <property type="match status" value="1"/>
</dbReference>
<dbReference type="SUPFAM" id="SSF46894">
    <property type="entry name" value="C-terminal effector domain of the bipartite response regulators"/>
    <property type="match status" value="1"/>
</dbReference>